<dbReference type="SUPFAM" id="SSF49854">
    <property type="entry name" value="Spermadhesin, CUB domain"/>
    <property type="match status" value="2"/>
</dbReference>
<sequence>MRILSADYTVIIAEFIIAYILRNIVFVEGQTCSVVERNFTASTTEMISLTSPGYNGGAGTYENDMDCWWIIDSGSDDLQLLIFLTYDISCPGDTIALYNAEDQTSTLFSSCGAPSSPVHYSTSQRYLRVEMHTDSATVKSGFKLDYLAAKNYEGKGCQNREDIILTENFQFLSSPSFPETYPSKSDCRWNLAYEFGAIEINVILGDIEDGTSCDYDKYQIYDGEHRCDYNRMSVVCDEYPDTTPYNYTSNSTSVVVAFESDGSVNRRGFLLRYRGIPNPTTTTMTSPNTTESNSKDFIITAEILLGLVFGSLGLISFTVITTVCIVMKLRVPLEKTISTTPIKAVKSKPTIQTISRYNNNTHTKPAIMNNKAVTNGVSRRIAAW</sequence>
<feature type="domain" description="CUB" evidence="5">
    <location>
        <begin position="157"/>
        <end position="276"/>
    </location>
</feature>
<comment type="caution">
    <text evidence="3">Lacks conserved residue(s) required for the propagation of feature annotation.</text>
</comment>
<dbReference type="OrthoDB" id="6161791at2759"/>
<evidence type="ECO:0000259" key="5">
    <source>
        <dbReference type="PROSITE" id="PS01180"/>
    </source>
</evidence>
<dbReference type="PANTHER" id="PTHR24251">
    <property type="entry name" value="OVOCHYMASE-RELATED"/>
    <property type="match status" value="1"/>
</dbReference>
<keyword evidence="1" id="KW-0677">Repeat</keyword>
<dbReference type="EMBL" id="CACVKT020007772">
    <property type="protein sequence ID" value="CAC5410490.1"/>
    <property type="molecule type" value="Genomic_DNA"/>
</dbReference>
<gene>
    <name evidence="6" type="ORF">MCOR_43673</name>
</gene>
<evidence type="ECO:0000313" key="7">
    <source>
        <dbReference type="Proteomes" id="UP000507470"/>
    </source>
</evidence>
<dbReference type="PANTHER" id="PTHR24251:SF37">
    <property type="entry name" value="CUB DOMAIN-CONTAINING PROTEIN"/>
    <property type="match status" value="1"/>
</dbReference>
<evidence type="ECO:0000256" key="2">
    <source>
        <dbReference type="ARBA" id="ARBA00023157"/>
    </source>
</evidence>
<keyword evidence="7" id="KW-1185">Reference proteome</keyword>
<keyword evidence="4" id="KW-0472">Membrane</keyword>
<dbReference type="SMART" id="SM00042">
    <property type="entry name" value="CUB"/>
    <property type="match status" value="2"/>
</dbReference>
<proteinExistence type="predicted"/>
<dbReference type="Proteomes" id="UP000507470">
    <property type="component" value="Unassembled WGS sequence"/>
</dbReference>
<feature type="domain" description="CUB" evidence="5">
    <location>
        <begin position="32"/>
        <end position="149"/>
    </location>
</feature>
<dbReference type="PROSITE" id="PS01180">
    <property type="entry name" value="CUB"/>
    <property type="match status" value="2"/>
</dbReference>
<evidence type="ECO:0000256" key="4">
    <source>
        <dbReference type="SAM" id="Phobius"/>
    </source>
</evidence>
<dbReference type="InterPro" id="IPR035914">
    <property type="entry name" value="Sperma_CUB_dom_sf"/>
</dbReference>
<evidence type="ECO:0000256" key="3">
    <source>
        <dbReference type="PROSITE-ProRule" id="PRU00059"/>
    </source>
</evidence>
<dbReference type="InterPro" id="IPR000859">
    <property type="entry name" value="CUB_dom"/>
</dbReference>
<dbReference type="Pfam" id="PF00431">
    <property type="entry name" value="CUB"/>
    <property type="match status" value="2"/>
</dbReference>
<organism evidence="6 7">
    <name type="scientific">Mytilus coruscus</name>
    <name type="common">Sea mussel</name>
    <dbReference type="NCBI Taxonomy" id="42192"/>
    <lineage>
        <taxon>Eukaryota</taxon>
        <taxon>Metazoa</taxon>
        <taxon>Spiralia</taxon>
        <taxon>Lophotrochozoa</taxon>
        <taxon>Mollusca</taxon>
        <taxon>Bivalvia</taxon>
        <taxon>Autobranchia</taxon>
        <taxon>Pteriomorphia</taxon>
        <taxon>Mytilida</taxon>
        <taxon>Mytiloidea</taxon>
        <taxon>Mytilidae</taxon>
        <taxon>Mytilinae</taxon>
        <taxon>Mytilus</taxon>
    </lineage>
</organism>
<keyword evidence="4" id="KW-1133">Transmembrane helix</keyword>
<dbReference type="Gene3D" id="2.60.120.290">
    <property type="entry name" value="Spermadhesin, CUB domain"/>
    <property type="match status" value="2"/>
</dbReference>
<evidence type="ECO:0000313" key="6">
    <source>
        <dbReference type="EMBL" id="CAC5410490.1"/>
    </source>
</evidence>
<accession>A0A6J8DUN5</accession>
<name>A0A6J8DUN5_MYTCO</name>
<dbReference type="CDD" id="cd00041">
    <property type="entry name" value="CUB"/>
    <property type="match status" value="2"/>
</dbReference>
<keyword evidence="4" id="KW-0812">Transmembrane</keyword>
<keyword evidence="2" id="KW-1015">Disulfide bond</keyword>
<protein>
    <submittedName>
        <fullName evidence="6">CUBN</fullName>
    </submittedName>
</protein>
<evidence type="ECO:0000256" key="1">
    <source>
        <dbReference type="ARBA" id="ARBA00022737"/>
    </source>
</evidence>
<reference evidence="6 7" key="1">
    <citation type="submission" date="2020-06" db="EMBL/GenBank/DDBJ databases">
        <authorList>
            <person name="Li R."/>
            <person name="Bekaert M."/>
        </authorList>
    </citation>
    <scope>NUCLEOTIDE SEQUENCE [LARGE SCALE GENOMIC DNA]</scope>
    <source>
        <strain evidence="7">wild</strain>
    </source>
</reference>
<dbReference type="AlphaFoldDB" id="A0A6J8DUN5"/>
<feature type="transmembrane region" description="Helical" evidence="4">
    <location>
        <begin position="303"/>
        <end position="327"/>
    </location>
</feature>